<dbReference type="RefSeq" id="WP_381171339.1">
    <property type="nucleotide sequence ID" value="NZ_JBHSFK010000036.1"/>
</dbReference>
<sequence length="90" mass="10040">MYSGATNALLIVVIGLAMLIVAFSFIDCVRTPSERIRFVPKLLWLYFMVQAPLFGSLVWTYFGKSPEPADPREAIPGMTKGPVHRTEPLV</sequence>
<keyword evidence="2" id="KW-0812">Transmembrane</keyword>
<proteinExistence type="predicted"/>
<accession>A0ABV9B5F4</accession>
<protein>
    <recommendedName>
        <fullName evidence="5">Cardiolipin synthase N-terminal domain-containing protein</fullName>
    </recommendedName>
</protein>
<keyword evidence="2" id="KW-0472">Membrane</keyword>
<keyword evidence="2" id="KW-1133">Transmembrane helix</keyword>
<feature type="transmembrane region" description="Helical" evidence="2">
    <location>
        <begin position="6"/>
        <end position="30"/>
    </location>
</feature>
<evidence type="ECO:0008006" key="5">
    <source>
        <dbReference type="Google" id="ProtNLM"/>
    </source>
</evidence>
<evidence type="ECO:0000313" key="4">
    <source>
        <dbReference type="Proteomes" id="UP001595839"/>
    </source>
</evidence>
<name>A0ABV9B5F4_9ACTN</name>
<keyword evidence="4" id="KW-1185">Reference proteome</keyword>
<organism evidence="3 4">
    <name type="scientific">Streptomyces vulcanius</name>
    <dbReference type="NCBI Taxonomy" id="1441876"/>
    <lineage>
        <taxon>Bacteria</taxon>
        <taxon>Bacillati</taxon>
        <taxon>Actinomycetota</taxon>
        <taxon>Actinomycetes</taxon>
        <taxon>Kitasatosporales</taxon>
        <taxon>Streptomycetaceae</taxon>
        <taxon>Streptomyces</taxon>
    </lineage>
</organism>
<reference evidence="4" key="1">
    <citation type="journal article" date="2019" name="Int. J. Syst. Evol. Microbiol.">
        <title>The Global Catalogue of Microorganisms (GCM) 10K type strain sequencing project: providing services to taxonomists for standard genome sequencing and annotation.</title>
        <authorList>
            <consortium name="The Broad Institute Genomics Platform"/>
            <consortium name="The Broad Institute Genome Sequencing Center for Infectious Disease"/>
            <person name="Wu L."/>
            <person name="Ma J."/>
        </authorList>
    </citation>
    <scope>NUCLEOTIDE SEQUENCE [LARGE SCALE GENOMIC DNA]</scope>
    <source>
        <strain evidence="4">CGMCC 4.7177</strain>
    </source>
</reference>
<gene>
    <name evidence="3" type="ORF">ACFPIH_40440</name>
</gene>
<evidence type="ECO:0000256" key="1">
    <source>
        <dbReference type="SAM" id="MobiDB-lite"/>
    </source>
</evidence>
<dbReference type="EMBL" id="JBHSFK010000036">
    <property type="protein sequence ID" value="MFC4505663.1"/>
    <property type="molecule type" value="Genomic_DNA"/>
</dbReference>
<comment type="caution">
    <text evidence="3">The sequence shown here is derived from an EMBL/GenBank/DDBJ whole genome shotgun (WGS) entry which is preliminary data.</text>
</comment>
<evidence type="ECO:0000256" key="2">
    <source>
        <dbReference type="SAM" id="Phobius"/>
    </source>
</evidence>
<evidence type="ECO:0000313" key="3">
    <source>
        <dbReference type="EMBL" id="MFC4505663.1"/>
    </source>
</evidence>
<feature type="transmembrane region" description="Helical" evidence="2">
    <location>
        <begin position="42"/>
        <end position="62"/>
    </location>
</feature>
<dbReference type="Proteomes" id="UP001595839">
    <property type="component" value="Unassembled WGS sequence"/>
</dbReference>
<feature type="region of interest" description="Disordered" evidence="1">
    <location>
        <begin position="68"/>
        <end position="90"/>
    </location>
</feature>